<keyword evidence="2" id="KW-1185">Reference proteome</keyword>
<dbReference type="EMBL" id="JAPFQI010000037">
    <property type="protein sequence ID" value="MCW8088428.1"/>
    <property type="molecule type" value="Genomic_DNA"/>
</dbReference>
<dbReference type="SUPFAM" id="SSF53474">
    <property type="entry name" value="alpha/beta-Hydrolases"/>
    <property type="match status" value="1"/>
</dbReference>
<name>A0ABT3P1Y1_9PROT</name>
<dbReference type="InterPro" id="IPR029058">
    <property type="entry name" value="AB_hydrolase_fold"/>
</dbReference>
<dbReference type="Proteomes" id="UP001526430">
    <property type="component" value="Unassembled WGS sequence"/>
</dbReference>
<dbReference type="Gene3D" id="3.40.50.1820">
    <property type="entry name" value="alpha/beta hydrolase"/>
    <property type="match status" value="1"/>
</dbReference>
<comment type="caution">
    <text evidence="1">The sequence shown here is derived from an EMBL/GenBank/DDBJ whole genome shotgun (WGS) entry which is preliminary data.</text>
</comment>
<protein>
    <recommendedName>
        <fullName evidence="3">Alpha/beta hydrolase</fullName>
    </recommendedName>
</protein>
<dbReference type="RefSeq" id="WP_301592664.1">
    <property type="nucleotide sequence ID" value="NZ_JAPFQI010000037.1"/>
</dbReference>
<organism evidence="1 2">
    <name type="scientific">Sabulicella glaciei</name>
    <dbReference type="NCBI Taxonomy" id="2984948"/>
    <lineage>
        <taxon>Bacteria</taxon>
        <taxon>Pseudomonadati</taxon>
        <taxon>Pseudomonadota</taxon>
        <taxon>Alphaproteobacteria</taxon>
        <taxon>Acetobacterales</taxon>
        <taxon>Acetobacteraceae</taxon>
        <taxon>Sabulicella</taxon>
    </lineage>
</organism>
<accession>A0ABT3P1Y1</accession>
<proteinExistence type="predicted"/>
<reference evidence="1 2" key="1">
    <citation type="submission" date="2022-10" db="EMBL/GenBank/DDBJ databases">
        <title>Roseococcus glaciei nov., sp. nov., isolated from glacier.</title>
        <authorList>
            <person name="Liu Q."/>
            <person name="Xin Y.-H."/>
        </authorList>
    </citation>
    <scope>NUCLEOTIDE SEQUENCE [LARGE SCALE GENOMIC DNA]</scope>
    <source>
        <strain evidence="1 2">MDT2-1-1</strain>
    </source>
</reference>
<evidence type="ECO:0000313" key="1">
    <source>
        <dbReference type="EMBL" id="MCW8088428.1"/>
    </source>
</evidence>
<sequence>MNAMTHLTLVRGASQRSMPVGTHALAVSTTGNIAFRRVFTQHLWPDLDSKALDALDELQNMSTSPENADRILNLVGEVDVTGCLSEVRSPTLVLHSRGDAGQLVELGLALATGIRGAQFVEVPSRNHVPASSEPAWPEYIGRILAFCAEVSASDFARSTRPDP</sequence>
<gene>
    <name evidence="1" type="ORF">OF850_22870</name>
</gene>
<evidence type="ECO:0008006" key="3">
    <source>
        <dbReference type="Google" id="ProtNLM"/>
    </source>
</evidence>
<evidence type="ECO:0000313" key="2">
    <source>
        <dbReference type="Proteomes" id="UP001526430"/>
    </source>
</evidence>